<dbReference type="OrthoDB" id="9761531at2"/>
<evidence type="ECO:0000256" key="2">
    <source>
        <dbReference type="ARBA" id="ARBA00022475"/>
    </source>
</evidence>
<feature type="transmembrane region" description="Helical" evidence="6">
    <location>
        <begin position="362"/>
        <end position="383"/>
    </location>
</feature>
<dbReference type="EMBL" id="RAQO01000006">
    <property type="protein sequence ID" value="RKF17794.1"/>
    <property type="molecule type" value="Genomic_DNA"/>
</dbReference>
<accession>A0A420EAW4</accession>
<protein>
    <submittedName>
        <fullName evidence="10">DNA internalization-related competence protein ComEC/Rec2</fullName>
    </submittedName>
</protein>
<dbReference type="Gene3D" id="3.60.15.10">
    <property type="entry name" value="Ribonuclease Z/Hydroxyacylglutathione hydrolase-like"/>
    <property type="match status" value="1"/>
</dbReference>
<comment type="caution">
    <text evidence="10">The sequence shown here is derived from an EMBL/GenBank/DDBJ whole genome shotgun (WGS) entry which is preliminary data.</text>
</comment>
<feature type="domain" description="ComEC/Rec2-related protein" evidence="8">
    <location>
        <begin position="214"/>
        <end position="472"/>
    </location>
</feature>
<evidence type="ECO:0000259" key="9">
    <source>
        <dbReference type="Pfam" id="PF13567"/>
    </source>
</evidence>
<organism evidence="10 11">
    <name type="scientific">Alginatibacterium sediminis</name>
    <dbReference type="NCBI Taxonomy" id="2164068"/>
    <lineage>
        <taxon>Bacteria</taxon>
        <taxon>Pseudomonadati</taxon>
        <taxon>Pseudomonadota</taxon>
        <taxon>Gammaproteobacteria</taxon>
        <taxon>Alteromonadales</taxon>
        <taxon>Alteromonadaceae</taxon>
        <taxon>Alginatibacterium</taxon>
    </lineage>
</organism>
<evidence type="ECO:0000259" key="7">
    <source>
        <dbReference type="Pfam" id="PF00753"/>
    </source>
</evidence>
<dbReference type="Proteomes" id="UP000286482">
    <property type="component" value="Unassembled WGS sequence"/>
</dbReference>
<dbReference type="CDD" id="cd07731">
    <property type="entry name" value="ComA-like_MBL-fold"/>
    <property type="match status" value="1"/>
</dbReference>
<feature type="transmembrane region" description="Helical" evidence="6">
    <location>
        <begin position="269"/>
        <end position="302"/>
    </location>
</feature>
<sequence>MNRYCILWLSVIGSSPFWPAIPSLAFLACTILAAIGLFWYSKSSAIVVVCALFWIYLHMSHYRDWQTNIASKAEHQLEACIVELREHDNYQHLKVKLQKFNSQKIYLKASNLSLYLYRKADDLSINTSNLIQGDCISVLARLKPARSLANPAGFNKSKWLVAQGVVGTGSVKSWSLLDDDDSLKDSLTKFRLQLRDNLDEQLEGLPHKAALLALIAADRTTMPAEQTQILQDSGLSHLFVVSGLHIGLLASFSWYALRFVLPSVSLRATGVVTLILCGGFCWFIGWPISAFRAYVVLLIVLLAKVSDIRLSNTNIVLVSASVICLIWPMSVYAIGFWLSFTAFSLVLWSLWCWSLQGWRQIVAVQFSIGFGMLPLQLAVFSYFPIVGLVLNLVFIPLFSMLLVPLLILAMLCSVLYQSATVLILGGCDKILDFSFRLLFALADVFPFGVQVSSEQQSYLWLSLLVLIVFLCFGQVSKYVVLFIASIGFTARLNQHQPIWSVLAFDVGQGSSILVKQAESYLLYDTGARFRGGYSYANSVLLPFFDQQRVSSLDWLVISHKDNDHAGGVGDLNQKLKIAQAVVPTGLKLNTSQRACMGTHSWLDLTLEFVSPPNLFEEKFGHGPAKPAWLKKTNNQSCVLRISSGKHSVLLTGDIEIAAEQFLLDQSAFKASDILLSPHHGSKSSSSKQFINAVAPQQVIHSAGSYNRYKFPNLHVVANYSDSMQWVTGVDGAIEVEFYQNSLKVSSVRGKANSAWYLDLVELSY</sequence>
<dbReference type="InterPro" id="IPR035681">
    <property type="entry name" value="ComA-like_MBL"/>
</dbReference>
<comment type="subcellular location">
    <subcellularLocation>
        <location evidence="1">Cell membrane</location>
        <topology evidence="1">Multi-pass membrane protein</topology>
    </subcellularLocation>
</comment>
<evidence type="ECO:0000313" key="10">
    <source>
        <dbReference type="EMBL" id="RKF17794.1"/>
    </source>
</evidence>
<dbReference type="NCBIfam" id="TIGR00361">
    <property type="entry name" value="ComEC_Rec2"/>
    <property type="match status" value="1"/>
</dbReference>
<keyword evidence="4 6" id="KW-1133">Transmembrane helix</keyword>
<reference evidence="10 11" key="1">
    <citation type="submission" date="2018-09" db="EMBL/GenBank/DDBJ databases">
        <authorList>
            <person name="Wang Z."/>
        </authorList>
    </citation>
    <scope>NUCLEOTIDE SEQUENCE [LARGE SCALE GENOMIC DNA]</scope>
    <source>
        <strain evidence="10 11">ALS 81</strain>
    </source>
</reference>
<dbReference type="InterPro" id="IPR025405">
    <property type="entry name" value="DUF4131"/>
</dbReference>
<dbReference type="InterPro" id="IPR052159">
    <property type="entry name" value="Competence_DNA_uptake"/>
</dbReference>
<evidence type="ECO:0000256" key="6">
    <source>
        <dbReference type="SAM" id="Phobius"/>
    </source>
</evidence>
<proteinExistence type="predicted"/>
<dbReference type="PANTHER" id="PTHR30619">
    <property type="entry name" value="DNA INTERNALIZATION/COMPETENCE PROTEIN COMEC/REC2"/>
    <property type="match status" value="1"/>
</dbReference>
<feature type="transmembrane region" description="Helical" evidence="6">
    <location>
        <begin position="314"/>
        <end position="330"/>
    </location>
</feature>
<dbReference type="Pfam" id="PF00753">
    <property type="entry name" value="Lactamase_B"/>
    <property type="match status" value="1"/>
</dbReference>
<keyword evidence="5 6" id="KW-0472">Membrane</keyword>
<dbReference type="GO" id="GO:0030420">
    <property type="term" value="P:establishment of competence for transformation"/>
    <property type="evidence" value="ECO:0007669"/>
    <property type="project" value="InterPro"/>
</dbReference>
<dbReference type="SUPFAM" id="SSF56281">
    <property type="entry name" value="Metallo-hydrolase/oxidoreductase"/>
    <property type="match status" value="1"/>
</dbReference>
<dbReference type="Pfam" id="PF13567">
    <property type="entry name" value="DUF4131"/>
    <property type="match status" value="1"/>
</dbReference>
<feature type="transmembrane region" description="Helical" evidence="6">
    <location>
        <begin position="458"/>
        <end position="484"/>
    </location>
</feature>
<dbReference type="AlphaFoldDB" id="A0A420EAW4"/>
<dbReference type="PANTHER" id="PTHR30619:SF1">
    <property type="entry name" value="RECOMBINATION PROTEIN 2"/>
    <property type="match status" value="1"/>
</dbReference>
<evidence type="ECO:0000256" key="5">
    <source>
        <dbReference type="ARBA" id="ARBA00023136"/>
    </source>
</evidence>
<feature type="domain" description="DUF4131" evidence="9">
    <location>
        <begin position="24"/>
        <end position="173"/>
    </location>
</feature>
<dbReference type="GO" id="GO:0005886">
    <property type="term" value="C:plasma membrane"/>
    <property type="evidence" value="ECO:0007669"/>
    <property type="project" value="UniProtKB-SubCell"/>
</dbReference>
<dbReference type="PROSITE" id="PS51257">
    <property type="entry name" value="PROKAR_LIPOPROTEIN"/>
    <property type="match status" value="1"/>
</dbReference>
<feature type="transmembrane region" description="Helical" evidence="6">
    <location>
        <begin position="37"/>
        <end position="57"/>
    </location>
</feature>
<dbReference type="InterPro" id="IPR001279">
    <property type="entry name" value="Metallo-B-lactamas"/>
</dbReference>
<keyword evidence="2" id="KW-1003">Cell membrane</keyword>
<dbReference type="InterPro" id="IPR036866">
    <property type="entry name" value="RibonucZ/Hydroxyglut_hydro"/>
</dbReference>
<evidence type="ECO:0000256" key="4">
    <source>
        <dbReference type="ARBA" id="ARBA00022989"/>
    </source>
</evidence>
<evidence type="ECO:0000256" key="3">
    <source>
        <dbReference type="ARBA" id="ARBA00022692"/>
    </source>
</evidence>
<dbReference type="InterPro" id="IPR004477">
    <property type="entry name" value="ComEC_N"/>
</dbReference>
<evidence type="ECO:0000313" key="11">
    <source>
        <dbReference type="Proteomes" id="UP000286482"/>
    </source>
</evidence>
<keyword evidence="3 6" id="KW-0812">Transmembrane</keyword>
<feature type="domain" description="Metallo-beta-lactamase" evidence="7">
    <location>
        <begin position="505"/>
        <end position="694"/>
    </location>
</feature>
<gene>
    <name evidence="10" type="ORF">DBZ36_11055</name>
</gene>
<feature type="transmembrane region" description="Helical" evidence="6">
    <location>
        <begin position="433"/>
        <end position="452"/>
    </location>
</feature>
<evidence type="ECO:0000256" key="1">
    <source>
        <dbReference type="ARBA" id="ARBA00004651"/>
    </source>
</evidence>
<dbReference type="NCBIfam" id="TIGR00360">
    <property type="entry name" value="ComEC_N-term"/>
    <property type="match status" value="1"/>
</dbReference>
<dbReference type="InterPro" id="IPR004797">
    <property type="entry name" value="Competence_ComEC/Rec2"/>
</dbReference>
<keyword evidence="11" id="KW-1185">Reference proteome</keyword>
<feature type="transmembrane region" description="Helical" evidence="6">
    <location>
        <begin position="389"/>
        <end position="412"/>
    </location>
</feature>
<dbReference type="Pfam" id="PF03772">
    <property type="entry name" value="Competence"/>
    <property type="match status" value="1"/>
</dbReference>
<name>A0A420EAW4_9ALTE</name>
<dbReference type="RefSeq" id="WP_120355021.1">
    <property type="nucleotide sequence ID" value="NZ_RAQO01000006.1"/>
</dbReference>
<evidence type="ECO:0000259" key="8">
    <source>
        <dbReference type="Pfam" id="PF03772"/>
    </source>
</evidence>
<feature type="transmembrane region" description="Helical" evidence="6">
    <location>
        <begin position="238"/>
        <end position="257"/>
    </location>
</feature>